<keyword evidence="5" id="KW-1185">Reference proteome</keyword>
<dbReference type="GO" id="GO:0030246">
    <property type="term" value="F:carbohydrate binding"/>
    <property type="evidence" value="ECO:0007669"/>
    <property type="project" value="InterPro"/>
</dbReference>
<proteinExistence type="predicted"/>
<dbReference type="EMBL" id="CP041186">
    <property type="protein sequence ID" value="QDG53843.1"/>
    <property type="molecule type" value="Genomic_DNA"/>
</dbReference>
<dbReference type="InterPro" id="IPR036412">
    <property type="entry name" value="HAD-like_sf"/>
</dbReference>
<feature type="domain" description="Glycoside hydrolase family 65 N-terminal" evidence="3">
    <location>
        <begin position="274"/>
        <end position="530"/>
    </location>
</feature>
<dbReference type="SUPFAM" id="SSF74650">
    <property type="entry name" value="Galactose mutarotase-like"/>
    <property type="match status" value="1"/>
</dbReference>
<dbReference type="SUPFAM" id="SSF56784">
    <property type="entry name" value="HAD-like"/>
    <property type="match status" value="1"/>
</dbReference>
<dbReference type="SUPFAM" id="SSF48208">
    <property type="entry name" value="Six-hairpin glycosidases"/>
    <property type="match status" value="1"/>
</dbReference>
<evidence type="ECO:0000313" key="5">
    <source>
        <dbReference type="Proteomes" id="UP000315995"/>
    </source>
</evidence>
<dbReference type="Pfam" id="PF03633">
    <property type="entry name" value="Glyco_hydro_65C"/>
    <property type="match status" value="1"/>
</dbReference>
<dbReference type="InterPro" id="IPR008928">
    <property type="entry name" value="6-hairpin_glycosidase_sf"/>
</dbReference>
<reference evidence="4 5" key="1">
    <citation type="submission" date="2019-06" db="EMBL/GenBank/DDBJ databases">
        <title>Persicimonas caeni gen. nov., sp. nov., a predatory bacterium isolated from solar saltern.</title>
        <authorList>
            <person name="Wang S."/>
        </authorList>
    </citation>
    <scope>NUCLEOTIDE SEQUENCE [LARGE SCALE GENOMIC DNA]</scope>
    <source>
        <strain evidence="4 5">YN101</strain>
    </source>
</reference>
<sequence>MPETRKQTVELPDAGLFVDHIGASELAIYFGYEGALVPPGDGAKLDDAIRTQIERLSKLCLFGVVSERDVSELRECVGLDSVVYVGNHGFEVVAAHGKRIDPKPGDDYLPDLAEVGHELSRLLGEQADRLIRHRFLHKLTLDGLEADEAARLEEVVDEVLANRPELTAVRSTDAVEIMPAVGWHEGAAMEWALEAIERDTPGVTPVYVGPSSHPFDPFRFLGERGISIVVGEPGEKGASADFWLPDTDAVLDFLVHLTEHLDRVLSREGWMLRYDKYDPDKEGTRESLCTLGNGYFATRGAAPEADADDIHYPGTYIAAFYNRLSTDRAGRKVENEDLVNLPNWLSLKFRIDGEEWFDLDEVDIESYEQTLDIKHGLLHRHVRFRDRLGRTTKVDQTRFVHMDDPHLGGLKTTVKPVDWSGVLEIRSVLDGQVVNDNVRSHAELRKRHLEVLDLEEVDSHTVFLRVRTVQSRREVAQAARTQVYRNGEVADAHASFVHDVAGEVGHHYVVDVERDDKLVVEKLVAMFNSRDVAVSECGYNAQKHIRRAPRFDEAVVSHQRAWNHIWRRFDIGMVCRGECRMDAMPVMILRLHVFHLVQTASPNTRDIDTGIPARGWHGEAYRGHVFWDELFIFPLLNLRMPEITRALLLYRHRRLDEARHRACDIGCKGALYPWQSGSDGEEETPMAHYQPDSKSWKPENTWLQRHISAAVAYNVWQYYQVTGDLEFLDRYGSEIILEVARFYANLATYNNKIDRYEIRHVVGPDEYHDRYPGAEELGVHNNAYTNLMAVWVLTRALEVLELLPRRRAIELCERLHVTHREVDKWHDVSRKMRVIVLDDGLISQFEGYETLEELDRDRYRQEYGGLQHIAAVLEEEGRDINEYKISKQADVLMLFYLFSDKELQELFARIDVEFDEEMVGRNVDYYLERTAHGSSLSRIVHSWVEADRNPARGWGLFTEALLNDVADTQGGTTPEGIHLGAMAGTVDIVERSFVGLEIREDVLRFKPNLPDEIEWLHVNLRYRGHSLAVTLQHDELRVTTDESCAPPIQVGFGDDVFEMSGLESRVFSLPCH</sequence>
<dbReference type="AlphaFoldDB" id="A0A4Y6Q001"/>
<dbReference type="Gene3D" id="3.40.50.1000">
    <property type="entry name" value="HAD superfamily/HAD-like"/>
    <property type="match status" value="1"/>
</dbReference>
<name>A0A4Y6Q001_PERCE</name>
<dbReference type="InterPro" id="IPR012341">
    <property type="entry name" value="6hp_glycosidase-like_sf"/>
</dbReference>
<dbReference type="InterPro" id="IPR005196">
    <property type="entry name" value="Glyco_hydro_65_N"/>
</dbReference>
<dbReference type="GO" id="GO:0016757">
    <property type="term" value="F:glycosyltransferase activity"/>
    <property type="evidence" value="ECO:0007669"/>
    <property type="project" value="UniProtKB-ARBA"/>
</dbReference>
<protein>
    <submittedName>
        <fullName evidence="4">Trehalose-phosphatase</fullName>
    </submittedName>
</protein>
<dbReference type="Pfam" id="PF02358">
    <property type="entry name" value="Trehalose_PPase"/>
    <property type="match status" value="1"/>
</dbReference>
<accession>A0A5B8YBK6</accession>
<dbReference type="PANTHER" id="PTHR11051">
    <property type="entry name" value="GLYCOSYL HYDROLASE-RELATED"/>
    <property type="match status" value="1"/>
</dbReference>
<dbReference type="GO" id="GO:0005992">
    <property type="term" value="P:trehalose biosynthetic process"/>
    <property type="evidence" value="ECO:0007669"/>
    <property type="project" value="InterPro"/>
</dbReference>
<organism evidence="4 5">
    <name type="scientific">Persicimonas caeni</name>
    <dbReference type="NCBI Taxonomy" id="2292766"/>
    <lineage>
        <taxon>Bacteria</taxon>
        <taxon>Deltaproteobacteria</taxon>
        <taxon>Bradymonadales</taxon>
        <taxon>Bradymonadaceae</taxon>
        <taxon>Persicimonas</taxon>
    </lineage>
</organism>
<dbReference type="InterPro" id="IPR037018">
    <property type="entry name" value="GH65_N"/>
</dbReference>
<dbReference type="PANTHER" id="PTHR11051:SF8">
    <property type="entry name" value="PROTEIN-GLUCOSYLGALACTOSYLHYDROXYLYSINE GLUCOSIDASE"/>
    <property type="match status" value="1"/>
</dbReference>
<accession>A0A4Y6Q001</accession>
<evidence type="ECO:0000259" key="2">
    <source>
        <dbReference type="Pfam" id="PF03633"/>
    </source>
</evidence>
<feature type="domain" description="Glycoside hydrolase family 65 C-terminal" evidence="2">
    <location>
        <begin position="996"/>
        <end position="1051"/>
    </location>
</feature>
<dbReference type="GO" id="GO:0004553">
    <property type="term" value="F:hydrolase activity, hydrolyzing O-glycosyl compounds"/>
    <property type="evidence" value="ECO:0007669"/>
    <property type="project" value="TreeGrafter"/>
</dbReference>
<gene>
    <name evidence="4" type="ORF">FIV42_24800</name>
</gene>
<evidence type="ECO:0000259" key="3">
    <source>
        <dbReference type="Pfam" id="PF03636"/>
    </source>
</evidence>
<dbReference type="InterPro" id="IPR005195">
    <property type="entry name" value="Glyco_hydro_65_M"/>
</dbReference>
<dbReference type="InterPro" id="IPR011013">
    <property type="entry name" value="Gal_mutarotase_sf_dom"/>
</dbReference>
<dbReference type="InterPro" id="IPR023214">
    <property type="entry name" value="HAD_sf"/>
</dbReference>
<dbReference type="Proteomes" id="UP000315995">
    <property type="component" value="Chromosome"/>
</dbReference>
<dbReference type="RefSeq" id="WP_141200297.1">
    <property type="nucleotide sequence ID" value="NZ_CP041186.1"/>
</dbReference>
<dbReference type="FunFam" id="1.50.10.10:FF:000053">
    <property type="entry name" value="Putative glycosyl hydrolase"/>
    <property type="match status" value="1"/>
</dbReference>
<feature type="domain" description="Glycoside hydrolase family 65 central catalytic" evidence="1">
    <location>
        <begin position="590"/>
        <end position="986"/>
    </location>
</feature>
<dbReference type="Pfam" id="PF03636">
    <property type="entry name" value="Glyco_hydro_65N"/>
    <property type="match status" value="1"/>
</dbReference>
<dbReference type="Gene3D" id="2.60.420.10">
    <property type="entry name" value="Maltose phosphorylase, domain 3"/>
    <property type="match status" value="1"/>
</dbReference>
<dbReference type="Gene3D" id="3.30.70.1020">
    <property type="entry name" value="Trehalose-6-phosphate phosphatase related protein, domain 2"/>
    <property type="match status" value="1"/>
</dbReference>
<evidence type="ECO:0000259" key="1">
    <source>
        <dbReference type="Pfam" id="PF03632"/>
    </source>
</evidence>
<evidence type="ECO:0000313" key="4">
    <source>
        <dbReference type="EMBL" id="QDG53843.1"/>
    </source>
</evidence>
<dbReference type="Gene3D" id="2.70.98.40">
    <property type="entry name" value="Glycoside hydrolase, family 65, N-terminal domain"/>
    <property type="match status" value="1"/>
</dbReference>
<dbReference type="Pfam" id="PF03632">
    <property type="entry name" value="Glyco_hydro_65m"/>
    <property type="match status" value="1"/>
</dbReference>
<dbReference type="InterPro" id="IPR003337">
    <property type="entry name" value="Trehalose_PPase"/>
</dbReference>
<dbReference type="OrthoDB" id="414934at2"/>
<dbReference type="InterPro" id="IPR005194">
    <property type="entry name" value="Glyco_hydro_65_C"/>
</dbReference>
<dbReference type="Gene3D" id="1.50.10.10">
    <property type="match status" value="1"/>
</dbReference>